<sequence>MKRLASWLLLALHMVGGPANESKTIGGRDRSA</sequence>
<dbReference type="EMBL" id="QAYE01000002">
    <property type="protein sequence ID" value="PTW48102.1"/>
    <property type="molecule type" value="Genomic_DNA"/>
</dbReference>
<accession>A0A2T5U9B7</accession>
<dbReference type="AlphaFoldDB" id="A0A2T5U9B7"/>
<gene>
    <name evidence="1" type="ORF">C8J25_102191</name>
</gene>
<reference evidence="1 2" key="1">
    <citation type="submission" date="2018-04" db="EMBL/GenBank/DDBJ databases">
        <title>Genomic Encyclopedia of Type Strains, Phase III (KMG-III): the genomes of soil and plant-associated and newly described type strains.</title>
        <authorList>
            <person name="Whitman W."/>
        </authorList>
    </citation>
    <scope>NUCLEOTIDE SEQUENCE [LARGE SCALE GENOMIC DNA]</scope>
    <source>
        <strain evidence="1 2">MA-olki</strain>
    </source>
</reference>
<comment type="caution">
    <text evidence="1">The sequence shown here is derived from an EMBL/GenBank/DDBJ whole genome shotgun (WGS) entry which is preliminary data.</text>
</comment>
<proteinExistence type="predicted"/>
<name>A0A2T5U9B7_9SPHN</name>
<dbReference type="Proteomes" id="UP000244013">
    <property type="component" value="Unassembled WGS sequence"/>
</dbReference>
<protein>
    <submittedName>
        <fullName evidence="1">Uncharacterized protein</fullName>
    </submittedName>
</protein>
<organism evidence="1 2">
    <name type="scientific">Sphingomonas faeni</name>
    <dbReference type="NCBI Taxonomy" id="185950"/>
    <lineage>
        <taxon>Bacteria</taxon>
        <taxon>Pseudomonadati</taxon>
        <taxon>Pseudomonadota</taxon>
        <taxon>Alphaproteobacteria</taxon>
        <taxon>Sphingomonadales</taxon>
        <taxon>Sphingomonadaceae</taxon>
        <taxon>Sphingomonas</taxon>
    </lineage>
</organism>
<evidence type="ECO:0000313" key="2">
    <source>
        <dbReference type="Proteomes" id="UP000244013"/>
    </source>
</evidence>
<evidence type="ECO:0000313" key="1">
    <source>
        <dbReference type="EMBL" id="PTW48102.1"/>
    </source>
</evidence>